<dbReference type="InterPro" id="IPR036013">
    <property type="entry name" value="Band_7/SPFH_dom_sf"/>
</dbReference>
<dbReference type="InterPro" id="IPR032435">
    <property type="entry name" value="STML2-like_C"/>
</dbReference>
<dbReference type="STRING" id="403673.A0A177WT62"/>
<dbReference type="SUPFAM" id="SSF117892">
    <property type="entry name" value="Band 7/SPFH domain"/>
    <property type="match status" value="2"/>
</dbReference>
<evidence type="ECO:0000313" key="6">
    <source>
        <dbReference type="Proteomes" id="UP000077115"/>
    </source>
</evidence>
<sequence>MPTASLNFKSSLASVCTRPIHICRAQSMLNPTRIQARLPTSILSKGFSNSASDAWGMSQSSNHVLPTNTIIKFVPQQEAWIVERMGKFDRILEPGLAILIPVLDRISYVKSLKEVAVEIPSQSAITQDNVTLQLDGVLYYRVIDPYKASYGVEDADFAVAQLAKTAMRAEIGQMSLDRTLAERTQLNANIVHVMNTAAENWGIRCLRYEIRDIHPPENVVAAMHQQVSAERRKRAEIFREQSAINVAEGQKQSVILESEAMQAKQINYAKGEAEAIWMRADAQAKAILRTAQVIQQEGGHDAVSLGVAEKYIESFGQIAKEGNTVIVPANVGDAAGMTRFGHSLIVPYAHIPCTKFENGVPVKQVRELTENEKAWEFWSTSPAFYEIKPSAIFVAHVPKGELWVVERAGSFSRVLSAGAHFFLPLVDKVFAVKSPHTVVSGVMASNVSTKNKANVDVYAVVYFKVTDARKSAYYINPETNKKDSERTLVSITRHILASEVAKLELTGDLTAAHKSTLTQNILSALEQQQSKLGITVSEIEIRGVFEADSKVRDKLRALDPPAPDYSTPGHDLAPDYWAEHLTPPYFEKKVYGSAKQPHTPAAVSLEWSIPSPPDFHHFHQVPRLVVAPSEEKTVAKSH</sequence>
<feature type="domain" description="Band 7" evidence="4">
    <location>
        <begin position="390"/>
        <end position="557"/>
    </location>
</feature>
<dbReference type="PANTHER" id="PTHR43327:SF10">
    <property type="entry name" value="STOMATIN-LIKE PROTEIN 2, MITOCHONDRIAL"/>
    <property type="match status" value="1"/>
</dbReference>
<dbReference type="Pfam" id="PF16200">
    <property type="entry name" value="Band_7_C"/>
    <property type="match status" value="1"/>
</dbReference>
<comment type="similarity">
    <text evidence="2">Belongs to the band 7/mec-2 family.</text>
</comment>
<gene>
    <name evidence="5" type="ORF">BDEG_26695</name>
</gene>
<keyword evidence="3" id="KW-0496">Mitochondrion</keyword>
<reference evidence="5 6" key="1">
    <citation type="submission" date="2006-10" db="EMBL/GenBank/DDBJ databases">
        <title>The Genome Sequence of Batrachochytrium dendrobatidis JEL423.</title>
        <authorList>
            <consortium name="The Broad Institute Genome Sequencing Platform"/>
            <person name="Birren B."/>
            <person name="Lander E."/>
            <person name="Galagan J."/>
            <person name="Cuomo C."/>
            <person name="Devon K."/>
            <person name="Jaffe D."/>
            <person name="Butler J."/>
            <person name="Alvarez P."/>
            <person name="Gnerre S."/>
            <person name="Grabherr M."/>
            <person name="Kleber M."/>
            <person name="Mauceli E."/>
            <person name="Brockman W."/>
            <person name="Young S."/>
            <person name="LaButti K."/>
            <person name="Sykes S."/>
            <person name="DeCaprio D."/>
            <person name="Crawford M."/>
            <person name="Koehrsen M."/>
            <person name="Engels R."/>
            <person name="Montgomery P."/>
            <person name="Pearson M."/>
            <person name="Howarth C."/>
            <person name="Larson L."/>
            <person name="White J."/>
            <person name="O'Leary S."/>
            <person name="Kodira C."/>
            <person name="Zeng Q."/>
            <person name="Yandava C."/>
            <person name="Alvarado L."/>
            <person name="Longcore J."/>
            <person name="James T."/>
        </authorList>
    </citation>
    <scope>NUCLEOTIDE SEQUENCE [LARGE SCALE GENOMIC DNA]</scope>
    <source>
        <strain evidence="5 6">JEL423</strain>
    </source>
</reference>
<evidence type="ECO:0000259" key="4">
    <source>
        <dbReference type="SMART" id="SM00244"/>
    </source>
</evidence>
<dbReference type="GO" id="GO:0098552">
    <property type="term" value="C:side of membrane"/>
    <property type="evidence" value="ECO:0007669"/>
    <property type="project" value="UniProtKB-ARBA"/>
</dbReference>
<evidence type="ECO:0000256" key="2">
    <source>
        <dbReference type="ARBA" id="ARBA00008164"/>
    </source>
</evidence>
<dbReference type="PANTHER" id="PTHR43327">
    <property type="entry name" value="STOMATIN-LIKE PROTEIN 2, MITOCHONDRIAL"/>
    <property type="match status" value="1"/>
</dbReference>
<comment type="subcellular location">
    <subcellularLocation>
        <location evidence="1">Mitochondrion</location>
    </subcellularLocation>
</comment>
<evidence type="ECO:0000256" key="3">
    <source>
        <dbReference type="ARBA" id="ARBA00023128"/>
    </source>
</evidence>
<proteinExistence type="inferred from homology"/>
<dbReference type="GO" id="GO:0005886">
    <property type="term" value="C:plasma membrane"/>
    <property type="evidence" value="ECO:0007669"/>
    <property type="project" value="UniProtKB-ARBA"/>
</dbReference>
<protein>
    <recommendedName>
        <fullName evidence="4">Band 7 domain-containing protein</fullName>
    </recommendedName>
</protein>
<dbReference type="CDD" id="cd08829">
    <property type="entry name" value="SPFH_paraslipin"/>
    <property type="match status" value="1"/>
</dbReference>
<organism evidence="5 6">
    <name type="scientific">Batrachochytrium dendrobatidis (strain JEL423)</name>
    <dbReference type="NCBI Taxonomy" id="403673"/>
    <lineage>
        <taxon>Eukaryota</taxon>
        <taxon>Fungi</taxon>
        <taxon>Fungi incertae sedis</taxon>
        <taxon>Chytridiomycota</taxon>
        <taxon>Chytridiomycota incertae sedis</taxon>
        <taxon>Chytridiomycetes</taxon>
        <taxon>Rhizophydiales</taxon>
        <taxon>Rhizophydiales incertae sedis</taxon>
        <taxon>Batrachochytrium</taxon>
    </lineage>
</organism>
<dbReference type="FunFam" id="3.30.479.30:FF:000004">
    <property type="entry name" value="Putative membrane protease family, stomatin"/>
    <property type="match status" value="1"/>
</dbReference>
<dbReference type="InterPro" id="IPR001972">
    <property type="entry name" value="Stomatin_HflK_fam"/>
</dbReference>
<dbReference type="PRINTS" id="PR00721">
    <property type="entry name" value="STOMATIN"/>
</dbReference>
<feature type="domain" description="Band 7" evidence="4">
    <location>
        <begin position="69"/>
        <end position="227"/>
    </location>
</feature>
<dbReference type="AlphaFoldDB" id="A0A177WT62"/>
<dbReference type="VEuPathDB" id="FungiDB:BDEG_26695"/>
<reference evidence="5 6" key="2">
    <citation type="submission" date="2016-05" db="EMBL/GenBank/DDBJ databases">
        <title>Lineage-specific infection strategies underlie the spectrum of fungal disease in amphibians.</title>
        <authorList>
            <person name="Cuomo C.A."/>
            <person name="Farrer R.A."/>
            <person name="James T."/>
            <person name="Longcore J."/>
            <person name="Birren B."/>
        </authorList>
    </citation>
    <scope>NUCLEOTIDE SEQUENCE [LARGE SCALE GENOMIC DNA]</scope>
    <source>
        <strain evidence="5 6">JEL423</strain>
    </source>
</reference>
<dbReference type="InterPro" id="IPR050710">
    <property type="entry name" value="Band7/mec-2_domain"/>
</dbReference>
<dbReference type="Proteomes" id="UP000077115">
    <property type="component" value="Unassembled WGS sequence"/>
</dbReference>
<dbReference type="EMBL" id="DS022309">
    <property type="protein sequence ID" value="OAJ43328.1"/>
    <property type="molecule type" value="Genomic_DNA"/>
</dbReference>
<dbReference type="GO" id="GO:0005739">
    <property type="term" value="C:mitochondrion"/>
    <property type="evidence" value="ECO:0007669"/>
    <property type="project" value="UniProtKB-SubCell"/>
</dbReference>
<dbReference type="Gene3D" id="3.30.479.30">
    <property type="entry name" value="Band 7 domain"/>
    <property type="match status" value="2"/>
</dbReference>
<dbReference type="Pfam" id="PF01145">
    <property type="entry name" value="Band_7"/>
    <property type="match status" value="2"/>
</dbReference>
<dbReference type="OrthoDB" id="434619at2759"/>
<dbReference type="SMART" id="SM00244">
    <property type="entry name" value="PHB"/>
    <property type="match status" value="2"/>
</dbReference>
<evidence type="ECO:0000313" key="5">
    <source>
        <dbReference type="EMBL" id="OAJ43328.1"/>
    </source>
</evidence>
<accession>A0A177WT62</accession>
<dbReference type="InterPro" id="IPR001107">
    <property type="entry name" value="Band_7"/>
</dbReference>
<name>A0A177WT62_BATDL</name>
<dbReference type="eggNOG" id="KOG2620">
    <property type="taxonomic scope" value="Eukaryota"/>
</dbReference>
<evidence type="ECO:0000256" key="1">
    <source>
        <dbReference type="ARBA" id="ARBA00004173"/>
    </source>
</evidence>